<gene>
    <name evidence="6" type="ORF">AOQ84DRAFT_152021</name>
</gene>
<dbReference type="GO" id="GO:0006357">
    <property type="term" value="P:regulation of transcription by RNA polymerase II"/>
    <property type="evidence" value="ECO:0007669"/>
    <property type="project" value="TreeGrafter"/>
</dbReference>
<evidence type="ECO:0000313" key="7">
    <source>
        <dbReference type="Proteomes" id="UP000250140"/>
    </source>
</evidence>
<dbReference type="GO" id="GO:0034967">
    <property type="term" value="C:Set3 complex"/>
    <property type="evidence" value="ECO:0007669"/>
    <property type="project" value="TreeGrafter"/>
</dbReference>
<keyword evidence="4" id="KW-0539">Nucleus</keyword>
<dbReference type="SUPFAM" id="SSF101908">
    <property type="entry name" value="Putative isomerase YbhE"/>
    <property type="match status" value="1"/>
</dbReference>
<dbReference type="SMART" id="SM00320">
    <property type="entry name" value="WD40"/>
    <property type="match status" value="3"/>
</dbReference>
<accession>A0A8E2JX88</accession>
<name>A0A8E2JX88_9PEZI</name>
<dbReference type="InterPro" id="IPR045183">
    <property type="entry name" value="Ebi-like"/>
</dbReference>
<evidence type="ECO:0000256" key="5">
    <source>
        <dbReference type="SAM" id="MobiDB-lite"/>
    </source>
</evidence>
<dbReference type="InterPro" id="IPR015943">
    <property type="entry name" value="WD40/YVTN_repeat-like_dom_sf"/>
</dbReference>
<keyword evidence="2" id="KW-0853">WD repeat</keyword>
<evidence type="ECO:0000256" key="4">
    <source>
        <dbReference type="ARBA" id="ARBA00023242"/>
    </source>
</evidence>
<comment type="subcellular location">
    <subcellularLocation>
        <location evidence="1">Nucleus</location>
    </subcellularLocation>
</comment>
<reference evidence="6 7" key="1">
    <citation type="journal article" date="2016" name="Nat. Commun.">
        <title>Ectomycorrhizal ecology is imprinted in the genome of the dominant symbiotic fungus Cenococcum geophilum.</title>
        <authorList>
            <consortium name="DOE Joint Genome Institute"/>
            <person name="Peter M."/>
            <person name="Kohler A."/>
            <person name="Ohm R.A."/>
            <person name="Kuo A."/>
            <person name="Krutzmann J."/>
            <person name="Morin E."/>
            <person name="Arend M."/>
            <person name="Barry K.W."/>
            <person name="Binder M."/>
            <person name="Choi C."/>
            <person name="Clum A."/>
            <person name="Copeland A."/>
            <person name="Grisel N."/>
            <person name="Haridas S."/>
            <person name="Kipfer T."/>
            <person name="LaButti K."/>
            <person name="Lindquist E."/>
            <person name="Lipzen A."/>
            <person name="Maire R."/>
            <person name="Meier B."/>
            <person name="Mihaltcheva S."/>
            <person name="Molinier V."/>
            <person name="Murat C."/>
            <person name="Poggeler S."/>
            <person name="Quandt C.A."/>
            <person name="Sperisen C."/>
            <person name="Tritt A."/>
            <person name="Tisserant E."/>
            <person name="Crous P.W."/>
            <person name="Henrissat B."/>
            <person name="Nehls U."/>
            <person name="Egli S."/>
            <person name="Spatafora J.W."/>
            <person name="Grigoriev I.V."/>
            <person name="Martin F.M."/>
        </authorList>
    </citation>
    <scope>NUCLEOTIDE SEQUENCE [LARGE SCALE GENOMIC DNA]</scope>
    <source>
        <strain evidence="6 7">CBS 207.34</strain>
    </source>
</reference>
<keyword evidence="7" id="KW-1185">Reference proteome</keyword>
<dbReference type="Gene3D" id="1.20.960.30">
    <property type="match status" value="1"/>
</dbReference>
<evidence type="ECO:0000313" key="6">
    <source>
        <dbReference type="EMBL" id="OCL12527.1"/>
    </source>
</evidence>
<dbReference type="AlphaFoldDB" id="A0A8E2JX88"/>
<dbReference type="EMBL" id="KV748869">
    <property type="protein sequence ID" value="OCL12527.1"/>
    <property type="molecule type" value="Genomic_DNA"/>
</dbReference>
<evidence type="ECO:0000256" key="2">
    <source>
        <dbReference type="ARBA" id="ARBA00022574"/>
    </source>
</evidence>
<dbReference type="Proteomes" id="UP000250140">
    <property type="component" value="Unassembled WGS sequence"/>
</dbReference>
<evidence type="ECO:0000256" key="1">
    <source>
        <dbReference type="ARBA" id="ARBA00004123"/>
    </source>
</evidence>
<dbReference type="GO" id="GO:0003714">
    <property type="term" value="F:transcription corepressor activity"/>
    <property type="evidence" value="ECO:0007669"/>
    <property type="project" value="InterPro"/>
</dbReference>
<proteinExistence type="predicted"/>
<feature type="region of interest" description="Disordered" evidence="5">
    <location>
        <begin position="88"/>
        <end position="133"/>
    </location>
</feature>
<sequence>MTVEALSSNVVNYLVWRYLQEAGYGNAALQLSRSWIRDPETLPFAKNVNQHALISILQDGLWFDKLQADVTQGRHRYNFGRDHGRPFSLRNGAALTSDPDIPRHEAQEDANGSAPDSIPRKGGKRKRKTNGVIEQRMEQRPNGDAMDLDQNGISQIVHISRGDSEAVVSDVESPTVEELPISTLSIGQSTEIQTEKVIDLAPETTFVKIKEPDAVVTHTLWALLREQSILLTAGKSILRLHIMPSPGTGNSRGDWKDLKIPLNNFTTTAICWNSRAEATLAAREEHRNEEGEKMITDKLIKLTEGGAEARILSSVVGTVSTLRWNGSSQKLLSISTSDVAGSIKVWDNDDMTPPRVAFPKQAILDAAWMTKTSFVVCGDHFLSIYHVDGELKCERSFDTDGNWESVKYDPVCGIIACAAFDKMALGIVHPNDSTRLQTHAYPDEYFSDLEFQPIPDHASHSPSAPRLLVTSSTAGVAQVWNANRPFECIHRLVMESNRPACCLSFSPDGYFVAAAGSDTVTVWNPEAGGPPKAAWKGRAEEWDAEAKGECSLGWDPNGKKLAFALGNQVAIINFQR</sequence>
<dbReference type="InterPro" id="IPR006594">
    <property type="entry name" value="LisH"/>
</dbReference>
<evidence type="ECO:0000256" key="3">
    <source>
        <dbReference type="ARBA" id="ARBA00022737"/>
    </source>
</evidence>
<dbReference type="Pfam" id="PF08513">
    <property type="entry name" value="LisH"/>
    <property type="match status" value="1"/>
</dbReference>
<dbReference type="Gene3D" id="2.130.10.10">
    <property type="entry name" value="YVTN repeat-like/Quinoprotein amine dehydrogenase"/>
    <property type="match status" value="1"/>
</dbReference>
<dbReference type="PANTHER" id="PTHR22846">
    <property type="entry name" value="WD40 REPEAT PROTEIN"/>
    <property type="match status" value="1"/>
</dbReference>
<protein>
    <submittedName>
        <fullName evidence="6">WD40 repeat-like protein</fullName>
    </submittedName>
</protein>
<dbReference type="InterPro" id="IPR001680">
    <property type="entry name" value="WD40_rpt"/>
</dbReference>
<keyword evidence="3" id="KW-0677">Repeat</keyword>
<dbReference type="OrthoDB" id="1367865at2759"/>
<organism evidence="6 7">
    <name type="scientific">Glonium stellatum</name>
    <dbReference type="NCBI Taxonomy" id="574774"/>
    <lineage>
        <taxon>Eukaryota</taxon>
        <taxon>Fungi</taxon>
        <taxon>Dikarya</taxon>
        <taxon>Ascomycota</taxon>
        <taxon>Pezizomycotina</taxon>
        <taxon>Dothideomycetes</taxon>
        <taxon>Pleosporomycetidae</taxon>
        <taxon>Gloniales</taxon>
        <taxon>Gloniaceae</taxon>
        <taxon>Glonium</taxon>
    </lineage>
</organism>
<dbReference type="PANTHER" id="PTHR22846:SF2">
    <property type="entry name" value="F-BOX-LIKE_WD REPEAT-CONTAINING PROTEIN EBI"/>
    <property type="match status" value="1"/>
</dbReference>